<dbReference type="Pfam" id="PF08540">
    <property type="entry name" value="HMG_CoA_synt_C"/>
    <property type="match status" value="1"/>
</dbReference>
<dbReference type="InterPro" id="IPR016039">
    <property type="entry name" value="Thiolase-like"/>
</dbReference>
<organism evidence="5 6">
    <name type="scientific">Yersinia pestis bv. Antiqua (strain Antiqua)</name>
    <dbReference type="NCBI Taxonomy" id="360102"/>
    <lineage>
        <taxon>Bacteria</taxon>
        <taxon>Pseudomonadati</taxon>
        <taxon>Pseudomonadota</taxon>
        <taxon>Gammaproteobacteria</taxon>
        <taxon>Enterobacterales</taxon>
        <taxon>Yersiniaceae</taxon>
        <taxon>Yersinia</taxon>
    </lineage>
</organism>
<dbReference type="PANTHER" id="PTHR43323:SF2">
    <property type="entry name" value="HYDROXYMETHYLGLUTARYL-COA SYNTHASE"/>
    <property type="match status" value="1"/>
</dbReference>
<evidence type="ECO:0000256" key="2">
    <source>
        <dbReference type="ARBA" id="ARBA00022679"/>
    </source>
</evidence>
<dbReference type="GO" id="GO:0006084">
    <property type="term" value="P:acetyl-CoA metabolic process"/>
    <property type="evidence" value="ECO:0007669"/>
    <property type="project" value="InterPro"/>
</dbReference>
<dbReference type="Proteomes" id="UP000001971">
    <property type="component" value="Chromosome"/>
</dbReference>
<dbReference type="RefSeq" id="WP_002213028.1">
    <property type="nucleotide sequence ID" value="NC_008150.1"/>
</dbReference>
<dbReference type="GeneID" id="57977108"/>
<dbReference type="Pfam" id="PF01154">
    <property type="entry name" value="HMG_CoA_synt_N"/>
    <property type="match status" value="1"/>
</dbReference>
<dbReference type="KEGG" id="ypa:YPA_0750"/>
<proteinExistence type="inferred from homology"/>
<dbReference type="EMBL" id="CP000308">
    <property type="protein sequence ID" value="ABG12718.1"/>
    <property type="molecule type" value="Genomic_DNA"/>
</dbReference>
<dbReference type="Gene3D" id="3.40.47.10">
    <property type="match status" value="2"/>
</dbReference>
<keyword evidence="5" id="KW-0012">Acyltransferase</keyword>
<name>A0A0E1NLY9_YERPA</name>
<dbReference type="InterPro" id="IPR013528">
    <property type="entry name" value="HMG_CoA_synth_N"/>
</dbReference>
<evidence type="ECO:0000259" key="4">
    <source>
        <dbReference type="Pfam" id="PF08540"/>
    </source>
</evidence>
<dbReference type="PATRIC" id="fig|360102.15.peg.3792"/>
<dbReference type="PANTHER" id="PTHR43323">
    <property type="entry name" value="3-HYDROXY-3-METHYLGLUTARYL COENZYME A SYNTHASE"/>
    <property type="match status" value="1"/>
</dbReference>
<feature type="domain" description="Hydroxymethylglutaryl-coenzyme A synthase C-terminal" evidence="4">
    <location>
        <begin position="267"/>
        <end position="408"/>
    </location>
</feature>
<sequence length="412" mass="45770">MNSIGIEKISIYPSSLALKLSELAQARGGDNKYIQESLMVIKRSLVPQWEDAVTLAVNSAKDMLNDQDRSDIGLFIIATESGLDQEKAISTWAHRYLGLPATCRVFELKSACHAGAAALKMAESWISSGLNRGKKVLLINVDISNNMICHGKMEYSLGAGAIALLISDNPVFAVIETGKSGIHTHEVTDVIRPLPWKEVAFDVEASLFSYMDGLENAFEEYCHQTPEARESTYFNYNLYHVPFPGISKEAHKVLLELQGLFGKEALATSFKQKVMPSLYYAQKIGATYCGSIFLSLFSLMVKAPEIKSGDRIGVYSYGSGSCAEYFSMQVGDQAVEIAQQQGAALDILLTQRKILDVAAYEQLENARSAQMQGKDYRLDGDNLQDWYTHHYSGSGLLILERIDNHLRRYRYA</sequence>
<dbReference type="HOGENOM" id="CLU_008065_3_2_6"/>
<protein>
    <submittedName>
        <fullName evidence="5">Hydroxymethylglutaryl-CoA synthase</fullName>
        <ecNumber evidence="5">2.3.3.10</ecNumber>
    </submittedName>
</protein>
<dbReference type="InterPro" id="IPR013746">
    <property type="entry name" value="HMG_CoA_synt_C_dom"/>
</dbReference>
<dbReference type="AlphaFoldDB" id="A0A0E1NLY9"/>
<evidence type="ECO:0000313" key="6">
    <source>
        <dbReference type="Proteomes" id="UP000001971"/>
    </source>
</evidence>
<dbReference type="GO" id="GO:0004421">
    <property type="term" value="F:hydroxymethylglutaryl-CoA synthase activity"/>
    <property type="evidence" value="ECO:0007669"/>
    <property type="project" value="UniProtKB-EC"/>
</dbReference>
<evidence type="ECO:0000256" key="1">
    <source>
        <dbReference type="ARBA" id="ARBA00007061"/>
    </source>
</evidence>
<gene>
    <name evidence="5" type="ordered locus">YPA_0750</name>
</gene>
<accession>A0A0E1NLY9</accession>
<dbReference type="CDD" id="cd00827">
    <property type="entry name" value="init_cond_enzymes"/>
    <property type="match status" value="1"/>
</dbReference>
<evidence type="ECO:0000313" key="5">
    <source>
        <dbReference type="EMBL" id="ABG12718.1"/>
    </source>
</evidence>
<comment type="similarity">
    <text evidence="1">Belongs to the thiolase-like superfamily. HMG-CoA synthase family.</text>
</comment>
<keyword evidence="2 5" id="KW-0808">Transferase</keyword>
<feature type="domain" description="Hydroxymethylglutaryl-coenzyme A synthase N-terminal" evidence="3">
    <location>
        <begin position="3"/>
        <end position="168"/>
    </location>
</feature>
<evidence type="ECO:0000259" key="3">
    <source>
        <dbReference type="Pfam" id="PF01154"/>
    </source>
</evidence>
<dbReference type="SUPFAM" id="SSF53901">
    <property type="entry name" value="Thiolase-like"/>
    <property type="match status" value="2"/>
</dbReference>
<reference evidence="5 6" key="1">
    <citation type="journal article" date="2006" name="J. Bacteriol.">
        <title>Complete genome sequence of Yersinia pestis strains Antiqua and Nepal516: evidence of gene reduction in an emerging pathogen.</title>
        <authorList>
            <person name="Chain P.S."/>
            <person name="Hu P."/>
            <person name="Malfatti S.A."/>
            <person name="Radnedge L."/>
            <person name="Larimer F."/>
            <person name="Vergez L.M."/>
            <person name="Worsham P."/>
            <person name="Chu M.C."/>
            <person name="Andersen G.L."/>
        </authorList>
    </citation>
    <scope>NUCLEOTIDE SEQUENCE [LARGE SCALE GENOMIC DNA]</scope>
    <source>
        <strain evidence="5 6">Antiqua</strain>
    </source>
</reference>
<dbReference type="EC" id="2.3.3.10" evidence="5"/>